<proteinExistence type="predicted"/>
<evidence type="ECO:0000313" key="2">
    <source>
        <dbReference type="Proteomes" id="UP000006546"/>
    </source>
</evidence>
<dbReference type="EMBL" id="CP002696">
    <property type="protein sequence ID" value="AEE17361.1"/>
    <property type="molecule type" value="Genomic_DNA"/>
</dbReference>
<evidence type="ECO:0000313" key="1">
    <source>
        <dbReference type="EMBL" id="AEE17361.1"/>
    </source>
</evidence>
<dbReference type="HOGENOM" id="CLU_585163_0_0_12"/>
<dbReference type="AlphaFoldDB" id="F4LJB6"/>
<keyword evidence="2" id="KW-1185">Reference proteome</keyword>
<dbReference type="KEGG" id="tbe:Trebr_1943"/>
<accession>F4LJB6</accession>
<dbReference type="OrthoDB" id="354733at2"/>
<reference evidence="2" key="1">
    <citation type="submission" date="2011-04" db="EMBL/GenBank/DDBJ databases">
        <title>The complete genome of Treponema brennaborense DSM 12168.</title>
        <authorList>
            <person name="Lucas S."/>
            <person name="Han J."/>
            <person name="Lapidus A."/>
            <person name="Bruce D."/>
            <person name="Goodwin L."/>
            <person name="Pitluck S."/>
            <person name="Peters L."/>
            <person name="Kyrpides N."/>
            <person name="Mavromatis K."/>
            <person name="Ivanova N."/>
            <person name="Mikhailova N."/>
            <person name="Pagani I."/>
            <person name="Teshima H."/>
            <person name="Detter J.C."/>
            <person name="Tapia R."/>
            <person name="Han C."/>
            <person name="Land M."/>
            <person name="Hauser L."/>
            <person name="Markowitz V."/>
            <person name="Cheng J.-F."/>
            <person name="Hugenholtz P."/>
            <person name="Woyke T."/>
            <person name="Wu D."/>
            <person name="Gronow S."/>
            <person name="Wellnitz S."/>
            <person name="Brambilla E."/>
            <person name="Klenk H.-P."/>
            <person name="Eisen J.A."/>
        </authorList>
    </citation>
    <scope>NUCLEOTIDE SEQUENCE [LARGE SCALE GENOMIC DNA]</scope>
    <source>
        <strain evidence="2">DSM 12168 / CIP 105900 / DD5/3</strain>
    </source>
</reference>
<organism evidence="1 2">
    <name type="scientific">Treponema brennaborense (strain DSM 12168 / CIP 105900 / DD5/3)</name>
    <dbReference type="NCBI Taxonomy" id="906968"/>
    <lineage>
        <taxon>Bacteria</taxon>
        <taxon>Pseudomonadati</taxon>
        <taxon>Spirochaetota</taxon>
        <taxon>Spirochaetia</taxon>
        <taxon>Spirochaetales</taxon>
        <taxon>Treponemataceae</taxon>
        <taxon>Treponema</taxon>
    </lineage>
</organism>
<protein>
    <submittedName>
        <fullName evidence="1">Uncharacterized protein</fullName>
    </submittedName>
</protein>
<name>F4LJB6_TREBD</name>
<dbReference type="Proteomes" id="UP000006546">
    <property type="component" value="Chromosome"/>
</dbReference>
<sequence>MAETTDFDKSLFKALEDRVAWFDTHILPPMLDEYRILHSCTNNLINVLIQKGIIAADPYKLEKKISDIEVPAESDFIETDKYMAIGIRLSDYESSIDFLCNYFKFSVITLTVERIKKLVALNNYFQWNAMAPSNPQPNTKGLAEIINQIRQGTDTLAISVVNNCVTTAAKVISKVSAILKETTELQKELYKAEVRKTVFSHPSYSAEKAAESNQSALTQIKKLYPAVMGKRPFYPELIDEIIAEDNGAQRDAKRKALLDKLKVNEQTPEKKAIQVNTKEMLMEAVRTLSAMAPLLTVLLEKINENSDILQGEHQSVWEKFKKVCRKAFNIQEKPIEYVITLTDSVTQTTRKERVNFQKFTGDISKRINFYASLASHRTPGYQKTESEPEPEILNFLTAQLSECQQLLSVLYAFDNFFKTAPQEINKPRIKGLKMELTAIKNTMVKTNQRRAEYSAFVEEQQQMRKLGIKDVY</sequence>
<dbReference type="STRING" id="906968.Trebr_1943"/>
<gene>
    <name evidence="1" type="ordered locus">Trebr_1943</name>
</gene>
<dbReference type="eggNOG" id="ENOG5033PNA">
    <property type="taxonomic scope" value="Bacteria"/>
</dbReference>
<dbReference type="RefSeq" id="WP_013759065.1">
    <property type="nucleotide sequence ID" value="NC_015500.1"/>
</dbReference>